<keyword evidence="4 10" id="KW-0133">Cell shape</keyword>
<feature type="transmembrane region" description="Helical" evidence="10">
    <location>
        <begin position="431"/>
        <end position="449"/>
    </location>
</feature>
<dbReference type="HAMAP" id="MF_02078">
    <property type="entry name" value="MurJ_MviN"/>
    <property type="match status" value="1"/>
</dbReference>
<organism evidence="12 13">
    <name type="scientific">Thermohalobaculum xanthum</name>
    <dbReference type="NCBI Taxonomy" id="2753746"/>
    <lineage>
        <taxon>Bacteria</taxon>
        <taxon>Pseudomonadati</taxon>
        <taxon>Pseudomonadota</taxon>
        <taxon>Alphaproteobacteria</taxon>
        <taxon>Rhodobacterales</taxon>
        <taxon>Paracoccaceae</taxon>
        <taxon>Thermohalobaculum</taxon>
    </lineage>
</organism>
<dbReference type="GO" id="GO:0008360">
    <property type="term" value="P:regulation of cell shape"/>
    <property type="evidence" value="ECO:0007669"/>
    <property type="project" value="UniProtKB-UniRule"/>
</dbReference>
<dbReference type="GO" id="GO:0034204">
    <property type="term" value="P:lipid translocation"/>
    <property type="evidence" value="ECO:0007669"/>
    <property type="project" value="TreeGrafter"/>
</dbReference>
<dbReference type="UniPathway" id="UPA00219"/>
<evidence type="ECO:0000256" key="2">
    <source>
        <dbReference type="ARBA" id="ARBA00022475"/>
    </source>
</evidence>
<evidence type="ECO:0000256" key="7">
    <source>
        <dbReference type="ARBA" id="ARBA00023136"/>
    </source>
</evidence>
<keyword evidence="10 11" id="KW-0961">Cell wall biogenesis/degradation</keyword>
<feature type="transmembrane region" description="Helical" evidence="10">
    <location>
        <begin position="203"/>
        <end position="226"/>
    </location>
</feature>
<dbReference type="CDD" id="cd13123">
    <property type="entry name" value="MATE_MurJ_like"/>
    <property type="match status" value="1"/>
</dbReference>
<dbReference type="RefSeq" id="WP_200611340.1">
    <property type="nucleotide sequence ID" value="NZ_JAEHHL010000009.1"/>
</dbReference>
<feature type="transmembrane region" description="Helical" evidence="10">
    <location>
        <begin position="170"/>
        <end position="191"/>
    </location>
</feature>
<evidence type="ECO:0000256" key="11">
    <source>
        <dbReference type="PIRNR" id="PIRNR002869"/>
    </source>
</evidence>
<evidence type="ECO:0000313" key="13">
    <source>
        <dbReference type="Proteomes" id="UP000655420"/>
    </source>
</evidence>
<evidence type="ECO:0000256" key="8">
    <source>
        <dbReference type="ARBA" id="ARBA00060041"/>
    </source>
</evidence>
<dbReference type="InterPro" id="IPR051050">
    <property type="entry name" value="Lipid_II_flippase_MurJ/MviN"/>
</dbReference>
<keyword evidence="3 10" id="KW-0812">Transmembrane</keyword>
<proteinExistence type="inferred from homology"/>
<feature type="transmembrane region" description="Helical" evidence="10">
    <location>
        <begin position="247"/>
        <end position="270"/>
    </location>
</feature>
<dbReference type="GO" id="GO:0071555">
    <property type="term" value="P:cell wall organization"/>
    <property type="evidence" value="ECO:0007669"/>
    <property type="project" value="UniProtKB-UniRule"/>
</dbReference>
<feature type="transmembrane region" description="Helical" evidence="10">
    <location>
        <begin position="406"/>
        <end position="425"/>
    </location>
</feature>
<keyword evidence="10 11" id="KW-0813">Transport</keyword>
<dbReference type="Proteomes" id="UP000655420">
    <property type="component" value="Unassembled WGS sequence"/>
</dbReference>
<comment type="pathway">
    <text evidence="10">Cell wall biogenesis; peptidoglycan biosynthesis.</text>
</comment>
<feature type="transmembrane region" description="Helical" evidence="10">
    <location>
        <begin position="330"/>
        <end position="348"/>
    </location>
</feature>
<sequence length="534" mass="55925">MSVPQVRLFRAFATVGGWTMASRVLGFVRDILMAAFLGSGPVAQAFVVAFTLPNLFRRFFAEGAFNTAFVPMFAKRLEAEGPAVARSFAQQALAGLATVLVVFTIAAQALMPWMVLALASGFAGDDRFDLAVLYARITFPYILFISLAALVSGVLNTLGRFAAAAAAQVALNVVLIGALMLAETGLLAGVVDTGAVTGAGESGLGYGAMLVWGVLVAGIAQLWLVWRAAARAGMPLTLVRPRMTPALRRLAAIALPAALAGGVMQINIVVGRQVASHFEGAIAWLWYADRVFQLPLGVVGVAVGVVLLPELSRRVRIEDHAGARDAINRAAEFCLILTVPAAVAFVAIPQLISAVLFERGAFTAEDTAATALGLAIYALGLPAFVLQKVLQPAFFAREDTRTPLRFAIWSMLANVVIAAFGAMLIGWTAAAIGSTVAAWLNLVLLWRGARALGGEVSADARLVTRAPRILAASLLTGVAALGMATWLEANAPTLRAPGLAVIIAASAALYFTAATRLGAFRLSDLKASMRRGAD</sequence>
<evidence type="ECO:0000256" key="3">
    <source>
        <dbReference type="ARBA" id="ARBA00022692"/>
    </source>
</evidence>
<evidence type="ECO:0000256" key="9">
    <source>
        <dbReference type="ARBA" id="ARBA00061532"/>
    </source>
</evidence>
<comment type="subcellular location">
    <subcellularLocation>
        <location evidence="10">Cell inner membrane</location>
        <topology evidence="10">Multi-pass membrane protein</topology>
    </subcellularLocation>
    <subcellularLocation>
        <location evidence="1">Cell membrane</location>
        <topology evidence="1">Multi-pass membrane protein</topology>
    </subcellularLocation>
</comment>
<feature type="transmembrane region" description="Helical" evidence="10">
    <location>
        <begin position="31"/>
        <end position="52"/>
    </location>
</feature>
<accession>A0A8J7M8E4</accession>
<dbReference type="GO" id="GO:0015648">
    <property type="term" value="F:lipid-linked peptidoglycan transporter activity"/>
    <property type="evidence" value="ECO:0007669"/>
    <property type="project" value="UniProtKB-UniRule"/>
</dbReference>
<feature type="transmembrane region" description="Helical" evidence="10">
    <location>
        <begin position="93"/>
        <end position="119"/>
    </location>
</feature>
<evidence type="ECO:0000256" key="6">
    <source>
        <dbReference type="ARBA" id="ARBA00022989"/>
    </source>
</evidence>
<keyword evidence="10" id="KW-0997">Cell inner membrane</keyword>
<evidence type="ECO:0000256" key="5">
    <source>
        <dbReference type="ARBA" id="ARBA00022984"/>
    </source>
</evidence>
<dbReference type="Pfam" id="PF03023">
    <property type="entry name" value="MurJ"/>
    <property type="match status" value="1"/>
</dbReference>
<feature type="transmembrane region" description="Helical" evidence="10">
    <location>
        <begin position="368"/>
        <end position="386"/>
    </location>
</feature>
<feature type="transmembrane region" description="Helical" evidence="10">
    <location>
        <begin position="290"/>
        <end position="309"/>
    </location>
</feature>
<dbReference type="AlphaFoldDB" id="A0A8J7M8E4"/>
<keyword evidence="2 10" id="KW-1003">Cell membrane</keyword>
<evidence type="ECO:0000256" key="10">
    <source>
        <dbReference type="HAMAP-Rule" id="MF_02078"/>
    </source>
</evidence>
<evidence type="ECO:0000313" key="12">
    <source>
        <dbReference type="EMBL" id="MBK0400481.1"/>
    </source>
</evidence>
<evidence type="ECO:0000256" key="1">
    <source>
        <dbReference type="ARBA" id="ARBA00004651"/>
    </source>
</evidence>
<feature type="transmembrane region" description="Helical" evidence="10">
    <location>
        <begin position="139"/>
        <end position="158"/>
    </location>
</feature>
<evidence type="ECO:0000256" key="4">
    <source>
        <dbReference type="ARBA" id="ARBA00022960"/>
    </source>
</evidence>
<dbReference type="EMBL" id="JAEHHL010000009">
    <property type="protein sequence ID" value="MBK0400481.1"/>
    <property type="molecule type" value="Genomic_DNA"/>
</dbReference>
<feature type="transmembrane region" description="Helical" evidence="10">
    <location>
        <begin position="499"/>
        <end position="520"/>
    </location>
</feature>
<dbReference type="PANTHER" id="PTHR47019:SF1">
    <property type="entry name" value="LIPID II FLIPPASE MURJ"/>
    <property type="match status" value="1"/>
</dbReference>
<dbReference type="PANTHER" id="PTHR47019">
    <property type="entry name" value="LIPID II FLIPPASE MURJ"/>
    <property type="match status" value="1"/>
</dbReference>
<dbReference type="PIRSF" id="PIRSF002869">
    <property type="entry name" value="MviN"/>
    <property type="match status" value="1"/>
</dbReference>
<reference evidence="12" key="1">
    <citation type="submission" date="2020-12" db="EMBL/GenBank/DDBJ databases">
        <title>Bacterial taxonomy.</title>
        <authorList>
            <person name="Pan X."/>
        </authorList>
    </citation>
    <scope>NUCLEOTIDE SEQUENCE</scope>
    <source>
        <strain evidence="12">M0105</strain>
    </source>
</reference>
<dbReference type="PRINTS" id="PR01806">
    <property type="entry name" value="VIRFACTRMVIN"/>
</dbReference>
<dbReference type="NCBIfam" id="TIGR01695">
    <property type="entry name" value="murJ_mviN"/>
    <property type="match status" value="1"/>
</dbReference>
<dbReference type="InterPro" id="IPR004268">
    <property type="entry name" value="MurJ"/>
</dbReference>
<protein>
    <recommendedName>
        <fullName evidence="10">Probable lipid II flippase MurJ</fullName>
    </recommendedName>
</protein>
<feature type="transmembrane region" description="Helical" evidence="10">
    <location>
        <begin position="469"/>
        <end position="487"/>
    </location>
</feature>
<comment type="similarity">
    <text evidence="9 10 11">Belongs to the MurJ/MviN family.</text>
</comment>
<keyword evidence="6 10" id="KW-1133">Transmembrane helix</keyword>
<dbReference type="GO" id="GO:0009252">
    <property type="term" value="P:peptidoglycan biosynthetic process"/>
    <property type="evidence" value="ECO:0007669"/>
    <property type="project" value="UniProtKB-UniRule"/>
</dbReference>
<keyword evidence="5 10" id="KW-0573">Peptidoglycan synthesis</keyword>
<comment type="caution">
    <text evidence="12">The sequence shown here is derived from an EMBL/GenBank/DDBJ whole genome shotgun (WGS) entry which is preliminary data.</text>
</comment>
<gene>
    <name evidence="10 12" type="primary">murJ</name>
    <name evidence="12" type="ORF">H0I76_14870</name>
</gene>
<name>A0A8J7M8E4_9RHOB</name>
<keyword evidence="7 10" id="KW-0472">Membrane</keyword>
<keyword evidence="13" id="KW-1185">Reference proteome</keyword>
<comment type="function">
    <text evidence="8 10 11">Involved in peptidoglycan biosynthesis. Transports lipid-linked peptidoglycan precursors from the inner to the outer leaflet of the cytoplasmic membrane.</text>
</comment>
<dbReference type="GO" id="GO:0005886">
    <property type="term" value="C:plasma membrane"/>
    <property type="evidence" value="ECO:0007669"/>
    <property type="project" value="UniProtKB-SubCell"/>
</dbReference>